<dbReference type="GO" id="GO:0009051">
    <property type="term" value="P:pentose-phosphate shunt, oxidative branch"/>
    <property type="evidence" value="ECO:0007669"/>
    <property type="project" value="TreeGrafter"/>
</dbReference>
<keyword evidence="8" id="KW-0560">Oxidoreductase</keyword>
<dbReference type="Pfam" id="PF00479">
    <property type="entry name" value="G6PD_N"/>
    <property type="match status" value="1"/>
</dbReference>
<keyword evidence="6" id="KW-0313">Glucose metabolism</keyword>
<evidence type="ECO:0000259" key="11">
    <source>
        <dbReference type="Pfam" id="PF00479"/>
    </source>
</evidence>
<dbReference type="Pfam" id="PF02781">
    <property type="entry name" value="G6PD_C"/>
    <property type="match status" value="1"/>
</dbReference>
<dbReference type="GO" id="GO:0006006">
    <property type="term" value="P:glucose metabolic process"/>
    <property type="evidence" value="ECO:0007669"/>
    <property type="project" value="UniProtKB-KW"/>
</dbReference>
<dbReference type="InterPro" id="IPR022674">
    <property type="entry name" value="G6P_DH_NAD-bd"/>
</dbReference>
<comment type="function">
    <text evidence="1">Cytosolic glucose-6-phosphate dehydrogenase that catalyzes the first and rate-limiting step of the oxidative branch within the pentose phosphate pathway/shunt, an alternative route to glycolysis for the dissimilation of carbohydrates and a major source of reducing power and metabolic intermediates for fatty acid and nucleic acid biosynthetic processes.</text>
</comment>
<comment type="caution">
    <text evidence="13">The sequence shown here is derived from an EMBL/GenBank/DDBJ whole genome shotgun (WGS) entry which is preliminary data.</text>
</comment>
<dbReference type="PRINTS" id="PR00079">
    <property type="entry name" value="G6PDHDRGNASE"/>
</dbReference>
<gene>
    <name evidence="13" type="ORF">PYX00_011289</name>
</gene>
<dbReference type="InterPro" id="IPR036291">
    <property type="entry name" value="NAD(P)-bd_dom_sf"/>
</dbReference>
<sequence>MTHTQTPAAEGPRKNQDVQHFLQSIRIMPCASNYTVGDALHAYETRKEVVLSELKIRRVQENVRNKICGERSSRVDLVFHRDTHEDIASDMSCLLSEDGDTCAHSPGDSASEECCSTLSDSMHDSASAEELCTRVGEPSLFLSSVADIYNNDGGEYVEYADEVTVAAVDGLPVFDAAQDLIRRKLEEKDECDKSKKGMDRIVIFGASGDLAKRMLFPALSKLGNTKVAVVGYARTKMDDRTFKARLGRLGEYDSSFLERVSYISGSYDNIGALEVTPTTVFYISTPPHLYKVLVRQLVVRKASVIALEKPFGENLSDFQDIMRLLENRPTKTYFVDHYLCKPMTMAMPEMFASNCRLKSLLSRRTVSAAEVLFKEKLGVEGRSYFDKCGLVKDVVQNHVSEIIGTICTASGADKLCLFESAQAIDAKMCMFGQYREYKEEMGSGSRTETFCIVPLYFNEESWRNVPFVIVAGKGLDEKRCEIRLEMRKDSFDEVLQLAGAEGSSAGPAKRMWIVFNYSPREEVFIEMLRGGATTECILYRREDIQAMAAARYGDHSDHRLVLDALLSMQPFPHTKAQEARTLWRIFDCGMLERSDLIEYIKGESVPAEGVSLIEAIGGAGK</sequence>
<evidence type="ECO:0000256" key="3">
    <source>
        <dbReference type="ARBA" id="ARBA00004937"/>
    </source>
</evidence>
<feature type="domain" description="Glucose-6-phosphate dehydrogenase C-terminal" evidence="12">
    <location>
        <begin position="353"/>
        <end position="614"/>
    </location>
</feature>
<dbReference type="GO" id="GO:0005829">
    <property type="term" value="C:cytosol"/>
    <property type="evidence" value="ECO:0007669"/>
    <property type="project" value="UniProtKB-SubCell"/>
</dbReference>
<comment type="subcellular location">
    <subcellularLocation>
        <location evidence="2">Cytoplasm</location>
        <location evidence="2">Cytosol</location>
    </subcellularLocation>
</comment>
<evidence type="ECO:0000256" key="6">
    <source>
        <dbReference type="ARBA" id="ARBA00022526"/>
    </source>
</evidence>
<dbReference type="EC" id="1.1.1.49" evidence="4"/>
<evidence type="ECO:0000256" key="2">
    <source>
        <dbReference type="ARBA" id="ARBA00004514"/>
    </source>
</evidence>
<proteinExistence type="predicted"/>
<dbReference type="SUPFAM" id="SSF55347">
    <property type="entry name" value="Glyceraldehyde-3-phosphate dehydrogenase-like, C-terminal domain"/>
    <property type="match status" value="1"/>
</dbReference>
<comment type="catalytic activity">
    <reaction evidence="10">
        <text>D-glucose 6-phosphate + NADP(+) = 6-phospho-D-glucono-1,5-lactone + NADPH + H(+)</text>
        <dbReference type="Rhea" id="RHEA:15841"/>
        <dbReference type="ChEBI" id="CHEBI:15378"/>
        <dbReference type="ChEBI" id="CHEBI:57783"/>
        <dbReference type="ChEBI" id="CHEBI:57955"/>
        <dbReference type="ChEBI" id="CHEBI:58349"/>
        <dbReference type="ChEBI" id="CHEBI:61548"/>
        <dbReference type="EC" id="1.1.1.49"/>
    </reaction>
    <physiologicalReaction direction="left-to-right" evidence="10">
        <dbReference type="Rhea" id="RHEA:15842"/>
    </physiologicalReaction>
</comment>
<dbReference type="InterPro" id="IPR001282">
    <property type="entry name" value="G6P_DH"/>
</dbReference>
<evidence type="ECO:0000256" key="8">
    <source>
        <dbReference type="ARBA" id="ARBA00023002"/>
    </source>
</evidence>
<evidence type="ECO:0000259" key="12">
    <source>
        <dbReference type="Pfam" id="PF02781"/>
    </source>
</evidence>
<protein>
    <recommendedName>
        <fullName evidence="5">Glucose-6-phosphate 1-dehydrogenase</fullName>
        <ecNumber evidence="4">1.1.1.49</ecNumber>
    </recommendedName>
</protein>
<keyword evidence="7" id="KW-0521">NADP</keyword>
<dbReference type="PANTHER" id="PTHR23429:SF0">
    <property type="entry name" value="GLUCOSE-6-PHOSPHATE 1-DEHYDROGENASE"/>
    <property type="match status" value="1"/>
</dbReference>
<accession>A0AAW2H716</accession>
<evidence type="ECO:0000256" key="7">
    <source>
        <dbReference type="ARBA" id="ARBA00022857"/>
    </source>
</evidence>
<dbReference type="SUPFAM" id="SSF51735">
    <property type="entry name" value="NAD(P)-binding Rossmann-fold domains"/>
    <property type="match status" value="1"/>
</dbReference>
<dbReference type="PANTHER" id="PTHR23429">
    <property type="entry name" value="GLUCOSE-6-PHOSPHATE 1-DEHYDROGENASE G6PD"/>
    <property type="match status" value="1"/>
</dbReference>
<dbReference type="GO" id="GO:0004345">
    <property type="term" value="F:glucose-6-phosphate dehydrogenase activity"/>
    <property type="evidence" value="ECO:0007669"/>
    <property type="project" value="UniProtKB-EC"/>
</dbReference>
<evidence type="ECO:0000256" key="4">
    <source>
        <dbReference type="ARBA" id="ARBA00013019"/>
    </source>
</evidence>
<dbReference type="EMBL" id="JARGDH010000006">
    <property type="protein sequence ID" value="KAL0265577.1"/>
    <property type="molecule type" value="Genomic_DNA"/>
</dbReference>
<evidence type="ECO:0000256" key="1">
    <source>
        <dbReference type="ARBA" id="ARBA00002914"/>
    </source>
</evidence>
<keyword evidence="9" id="KW-0119">Carbohydrate metabolism</keyword>
<organism evidence="13">
    <name type="scientific">Menopon gallinae</name>
    <name type="common">poultry shaft louse</name>
    <dbReference type="NCBI Taxonomy" id="328185"/>
    <lineage>
        <taxon>Eukaryota</taxon>
        <taxon>Metazoa</taxon>
        <taxon>Ecdysozoa</taxon>
        <taxon>Arthropoda</taxon>
        <taxon>Hexapoda</taxon>
        <taxon>Insecta</taxon>
        <taxon>Pterygota</taxon>
        <taxon>Neoptera</taxon>
        <taxon>Paraneoptera</taxon>
        <taxon>Psocodea</taxon>
        <taxon>Troctomorpha</taxon>
        <taxon>Phthiraptera</taxon>
        <taxon>Amblycera</taxon>
        <taxon>Menoponidae</taxon>
        <taxon>Menopon</taxon>
    </lineage>
</organism>
<dbReference type="InterPro" id="IPR022675">
    <property type="entry name" value="G6P_DH_C"/>
</dbReference>
<name>A0AAW2H716_9NEOP</name>
<feature type="domain" description="Glucose-6-phosphate dehydrogenase NAD-binding" evidence="11">
    <location>
        <begin position="202"/>
        <end position="343"/>
    </location>
</feature>
<evidence type="ECO:0000313" key="13">
    <source>
        <dbReference type="EMBL" id="KAL0265577.1"/>
    </source>
</evidence>
<comment type="pathway">
    <text evidence="3">Carbohydrate degradation; pentose phosphate pathway; D-ribulose 5-phosphate from D-glucose 6-phosphate (oxidative stage): step 1/3.</text>
</comment>
<dbReference type="AlphaFoldDB" id="A0AAW2H716"/>
<evidence type="ECO:0000256" key="10">
    <source>
        <dbReference type="ARBA" id="ARBA00047696"/>
    </source>
</evidence>
<evidence type="ECO:0000256" key="5">
    <source>
        <dbReference type="ARBA" id="ARBA00020444"/>
    </source>
</evidence>
<dbReference type="Gene3D" id="3.40.50.720">
    <property type="entry name" value="NAD(P)-binding Rossmann-like Domain"/>
    <property type="match status" value="1"/>
</dbReference>
<reference evidence="13" key="1">
    <citation type="journal article" date="2024" name="Gigascience">
        <title>Chromosome-level genome of the poultry shaft louse Menopon gallinae provides insight into the host-switching and adaptive evolution of parasitic lice.</title>
        <authorList>
            <person name="Xu Y."/>
            <person name="Ma L."/>
            <person name="Liu S."/>
            <person name="Liang Y."/>
            <person name="Liu Q."/>
            <person name="He Z."/>
            <person name="Tian L."/>
            <person name="Duan Y."/>
            <person name="Cai W."/>
            <person name="Li H."/>
            <person name="Song F."/>
        </authorList>
    </citation>
    <scope>NUCLEOTIDE SEQUENCE</scope>
    <source>
        <strain evidence="13">Cailab_2023a</strain>
    </source>
</reference>
<dbReference type="Gene3D" id="3.30.360.10">
    <property type="entry name" value="Dihydrodipicolinate Reductase, domain 2"/>
    <property type="match status" value="1"/>
</dbReference>
<evidence type="ECO:0000256" key="9">
    <source>
        <dbReference type="ARBA" id="ARBA00023277"/>
    </source>
</evidence>
<dbReference type="GO" id="GO:0050661">
    <property type="term" value="F:NADP binding"/>
    <property type="evidence" value="ECO:0007669"/>
    <property type="project" value="InterPro"/>
</dbReference>